<evidence type="ECO:0000256" key="4">
    <source>
        <dbReference type="ARBA" id="ARBA00046271"/>
    </source>
</evidence>
<dbReference type="RefSeq" id="XP_062626964.1">
    <property type="nucleotide sequence ID" value="XM_062770980.1"/>
</dbReference>
<evidence type="ECO:0000256" key="2">
    <source>
        <dbReference type="ARBA" id="ARBA00023136"/>
    </source>
</evidence>
<proteinExistence type="predicted"/>
<gene>
    <name evidence="6" type="ORF">LOC62_03G004461</name>
</gene>
<evidence type="ECO:0000256" key="5">
    <source>
        <dbReference type="SAM" id="MobiDB-lite"/>
    </source>
</evidence>
<dbReference type="EMBL" id="CP086716">
    <property type="protein sequence ID" value="WOO80932.1"/>
    <property type="molecule type" value="Genomic_DNA"/>
</dbReference>
<comment type="subcellular location">
    <subcellularLocation>
        <location evidence="4">Peroxisome membrane</location>
    </subcellularLocation>
</comment>
<evidence type="ECO:0000256" key="1">
    <source>
        <dbReference type="ARBA" id="ARBA00022593"/>
    </source>
</evidence>
<dbReference type="GeneID" id="87807699"/>
<name>A0AAF0Y6N2_9TREE</name>
<dbReference type="PANTHER" id="PTHR12652">
    <property type="entry name" value="PEROXISOMAL BIOGENESIS FACTOR 11"/>
    <property type="match status" value="1"/>
</dbReference>
<protein>
    <submittedName>
        <fullName evidence="6">Uncharacterized protein</fullName>
    </submittedName>
</protein>
<accession>A0AAF0Y6N2</accession>
<keyword evidence="1" id="KW-0962">Peroxisome biogenesis</keyword>
<evidence type="ECO:0000313" key="7">
    <source>
        <dbReference type="Proteomes" id="UP000827549"/>
    </source>
</evidence>
<evidence type="ECO:0000313" key="6">
    <source>
        <dbReference type="EMBL" id="WOO80932.1"/>
    </source>
</evidence>
<dbReference type="GO" id="GO:0005778">
    <property type="term" value="C:peroxisomal membrane"/>
    <property type="evidence" value="ECO:0007669"/>
    <property type="project" value="UniProtKB-SubCell"/>
</dbReference>
<feature type="compositionally biased region" description="Low complexity" evidence="5">
    <location>
        <begin position="74"/>
        <end position="88"/>
    </location>
</feature>
<dbReference type="InterPro" id="IPR008733">
    <property type="entry name" value="PEX11"/>
</dbReference>
<keyword evidence="7" id="KW-1185">Reference proteome</keyword>
<feature type="region of interest" description="Disordered" evidence="5">
    <location>
        <begin position="74"/>
        <end position="198"/>
    </location>
</feature>
<evidence type="ECO:0000256" key="3">
    <source>
        <dbReference type="ARBA" id="ARBA00023140"/>
    </source>
</evidence>
<keyword evidence="2" id="KW-0472">Membrane</keyword>
<feature type="compositionally biased region" description="Basic residues" evidence="5">
    <location>
        <begin position="92"/>
        <end position="103"/>
    </location>
</feature>
<dbReference type="PANTHER" id="PTHR12652:SF19">
    <property type="entry name" value="PEROXISOMAL BIOGENESIS FACTOR 11"/>
    <property type="match status" value="1"/>
</dbReference>
<organism evidence="6 7">
    <name type="scientific">Vanrija pseudolonga</name>
    <dbReference type="NCBI Taxonomy" id="143232"/>
    <lineage>
        <taxon>Eukaryota</taxon>
        <taxon>Fungi</taxon>
        <taxon>Dikarya</taxon>
        <taxon>Basidiomycota</taxon>
        <taxon>Agaricomycotina</taxon>
        <taxon>Tremellomycetes</taxon>
        <taxon>Trichosporonales</taxon>
        <taxon>Trichosporonaceae</taxon>
        <taxon>Vanrija</taxon>
    </lineage>
</organism>
<feature type="compositionally biased region" description="Basic residues" evidence="5">
    <location>
        <begin position="156"/>
        <end position="171"/>
    </location>
</feature>
<dbReference type="AlphaFoldDB" id="A0AAF0Y6N2"/>
<dbReference type="Proteomes" id="UP000827549">
    <property type="component" value="Chromosome 3"/>
</dbReference>
<keyword evidence="3" id="KW-0576">Peroxisome</keyword>
<dbReference type="Pfam" id="PF05648">
    <property type="entry name" value="PEX11"/>
    <property type="match status" value="1"/>
</dbReference>
<reference evidence="6" key="1">
    <citation type="submission" date="2023-10" db="EMBL/GenBank/DDBJ databases">
        <authorList>
            <person name="Noh H."/>
        </authorList>
    </citation>
    <scope>NUCLEOTIDE SEQUENCE</scope>
    <source>
        <strain evidence="6">DUCC4014</strain>
    </source>
</reference>
<dbReference type="GO" id="GO:0016559">
    <property type="term" value="P:peroxisome fission"/>
    <property type="evidence" value="ECO:0007669"/>
    <property type="project" value="InterPro"/>
</dbReference>
<sequence length="414" mass="45790">MSDAWTTTTTTQRYPYHAHQYQQQNLVHPSPVRAHSYPFHAPPLYGGSSSSGGGSTSHFATLSQLQALQLHGWSAGSSSSSSSHTGSTYYNHHPHHHHHHHHLPSPPLSTSTMPDPWGAERTEKPIEDDDDHPRPWANGNGHHANGDAAEPNHAQGHGHGHHGHHNHHNHNHSYSSQPAAAGTTAVAKPRGLSPKRLPGPHAIEVLAGLMDLSKGRDKILKIVQYSMRSYLYVLGLIAAVRPLTKWFTANKKRTQIAVSGLSLTRKCLLLLNPLRPAAALLSPEPTSAREFLGHLSDLVGALADDVYCLSKLGIMSKKKGVIADRWANRIWFLNTLSGLWNLHVKARSKNRTKSEKTQHEWSRTKYLCDLIFVSYDVFHLTWFKEPVQCATGLTAAFISAGQLYNKQHAALSKR</sequence>